<dbReference type="RefSeq" id="WP_340348790.1">
    <property type="nucleotide sequence ID" value="NZ_JBBKZT010000081.1"/>
</dbReference>
<accession>A0ABU8WZQ3</accession>
<comment type="caution">
    <text evidence="1">The sequence shown here is derived from an EMBL/GenBank/DDBJ whole genome shotgun (WGS) entry which is preliminary data.</text>
</comment>
<sequence>MDIAKILTTAAIGVHLSDRALIACEMKRLWGKSTVTRKASFEFEPGERATAMDALAAWIAQAPMRRSIVWIVGPTEAQYFVLPWSPAYADRALRDAYARERFEQLYENDASLCTFCFSEQTAGKDQMVSCIFKELHAELVAHAGRAGCELAGIKPSISTVWDRFRAVLETEQGTLCVVDGDRQAIVRHNRTQIEDIVVKSREELPVLPASRQGVLRIFSNAVIREPVVRADAKLNLPTRRGYVAAQDAAYSFALCEVL</sequence>
<protein>
    <submittedName>
        <fullName evidence="1">Uncharacterized protein</fullName>
    </submittedName>
</protein>
<proteinExistence type="predicted"/>
<keyword evidence="2" id="KW-1185">Reference proteome</keyword>
<evidence type="ECO:0000313" key="2">
    <source>
        <dbReference type="Proteomes" id="UP001385892"/>
    </source>
</evidence>
<reference evidence="1 2" key="1">
    <citation type="submission" date="2024-03" db="EMBL/GenBank/DDBJ databases">
        <title>Novel species of the genus Variovorax.</title>
        <authorList>
            <person name="Liu Q."/>
            <person name="Xin Y.-H."/>
        </authorList>
    </citation>
    <scope>NUCLEOTIDE SEQUENCE [LARGE SCALE GENOMIC DNA]</scope>
    <source>
        <strain evidence="1 2">KACC 18900</strain>
    </source>
</reference>
<evidence type="ECO:0000313" key="1">
    <source>
        <dbReference type="EMBL" id="MEJ8852854.1"/>
    </source>
</evidence>
<dbReference type="EMBL" id="JBBKZT010000081">
    <property type="protein sequence ID" value="MEJ8852854.1"/>
    <property type="molecule type" value="Genomic_DNA"/>
</dbReference>
<name>A0ABU8WZQ3_9BURK</name>
<organism evidence="1 2">
    <name type="scientific">Variovorax rhizosphaerae</name>
    <dbReference type="NCBI Taxonomy" id="1836200"/>
    <lineage>
        <taxon>Bacteria</taxon>
        <taxon>Pseudomonadati</taxon>
        <taxon>Pseudomonadota</taxon>
        <taxon>Betaproteobacteria</taxon>
        <taxon>Burkholderiales</taxon>
        <taxon>Comamonadaceae</taxon>
        <taxon>Variovorax</taxon>
    </lineage>
</organism>
<dbReference type="Proteomes" id="UP001385892">
    <property type="component" value="Unassembled WGS sequence"/>
</dbReference>
<gene>
    <name evidence="1" type="ORF">WKW82_40165</name>
</gene>